<evidence type="ECO:0000256" key="11">
    <source>
        <dbReference type="ARBA" id="ARBA00022840"/>
    </source>
</evidence>
<keyword evidence="19 26" id="KW-0393">Immunoglobulin domain</keyword>
<accession>A0A8C4QX25</accession>
<dbReference type="Pfam" id="PF00047">
    <property type="entry name" value="ig"/>
    <property type="match status" value="1"/>
</dbReference>
<dbReference type="PROSITE" id="PS00109">
    <property type="entry name" value="PROTEIN_KINASE_TYR"/>
    <property type="match status" value="1"/>
</dbReference>
<comment type="similarity">
    <text evidence="26">Belongs to the protein kinase superfamily. Tyr protein kinase family. CSF-1/PDGF receptor subfamily.</text>
</comment>
<dbReference type="GO" id="GO:0005886">
    <property type="term" value="C:plasma membrane"/>
    <property type="evidence" value="ECO:0007669"/>
    <property type="project" value="UniProtKB-SubCell"/>
</dbReference>
<feature type="compositionally biased region" description="Basic and acidic residues" evidence="27">
    <location>
        <begin position="920"/>
        <end position="934"/>
    </location>
</feature>
<sequence length="952" mass="107045">MSYEGNMLKSTYLPLEGINAFVVGGTYYCHAQLGQRTEDSDYFNVIEIPVGRLNPIVKASSHKLLQGDSFNMTCTVRGNGIVMFSWSYPAMKDLDDEMHSGSVKKTIQERMGRDGKNDVTSALMFSTAEVKDSGQYICTVENSQGATSQDSTHVQVFEKGYVELHTNILPKEHSAPGTVRRFTVWINAFPPPFVQWLRNGEPLHNGLDELDYNLTVLEPKQYRYLSTLTLVRAKEEDSGIYTVKAQNGETSANFTFSFYVQVPAVILKLSEGQGENDKERHIVTCLAEGLPEPEITWYTCDKLKSCNSHASWKLFNGTDATQKKTFIEFDNDQKDSETAGFRRTRVKSTLALSQLDESISVRCNASNTNNEVVEQEYLDAQVITLVQHASHSRLKVTAAILVLLVVAIISLIVLVIVWKQKPRYEVRWKVIESISADGHEYIYVDPTQLPYDSRWEFSRDALQLGRILGSGAFGKVVEATARGMSHSQTFMKVAVKMLKPTARSSEKQALMSELKIMSHLGPHLNIVNLLGACTKGGPIYIITEYCCHGDLVNYLHRKRERFLYGPCGKDSFGGDIFSLTSTKDNARSYVMLSFEDEGSYMDMKSNDGQQYVAMQEGSPRKSYYSHPPSHRCLSLESKKREAFFPDYVDEDAAPLHLRDLISFSYQVAKGMEFLAAKNCVHRDLAARNVLLSERRVVKICDFGLARDIMHDSNYVSKGSTFLPVKWMAPESIFDNIYTTQSDVWSYGILLWEIFSLGGTPYPGMPVDSQFYNKLKCGYRMESPEHASADIYDTMVRCWSSDPEKRPTFYHLGEKTAALMPGGFEKSYEKQIEEFHGNHPAMTRLRAQSDLSYVGVMYSPAEKGKASDGDITGMDAGSEQRSDSDSGYIIPLPDIEPRTEGSDHHSNSSQSVGLGDDTVDQETRRRQQPDAKDYEEMLEIVDMASSLAEDSFL</sequence>
<keyword evidence="32" id="KW-1185">Reference proteome</keyword>
<reference evidence="31" key="2">
    <citation type="submission" date="2025-09" db="UniProtKB">
        <authorList>
            <consortium name="Ensembl"/>
        </authorList>
    </citation>
    <scope>IDENTIFICATION</scope>
</reference>
<dbReference type="InterPro" id="IPR036179">
    <property type="entry name" value="Ig-like_dom_sf"/>
</dbReference>
<feature type="binding site" evidence="23">
    <location>
        <position position="688"/>
    </location>
    <ligand>
        <name>Mg(2+)</name>
        <dbReference type="ChEBI" id="CHEBI:18420"/>
    </ligand>
</feature>
<evidence type="ECO:0000256" key="9">
    <source>
        <dbReference type="ARBA" id="ARBA00022741"/>
    </source>
</evidence>
<dbReference type="InterPro" id="IPR001245">
    <property type="entry name" value="Ser-Thr/Tyr_kinase_cat_dom"/>
</dbReference>
<dbReference type="InterPro" id="IPR020635">
    <property type="entry name" value="Tyr_kinase_cat_dom"/>
</dbReference>
<feature type="domain" description="Ig-like" evidence="30">
    <location>
        <begin position="190"/>
        <end position="255"/>
    </location>
</feature>
<dbReference type="InterPro" id="IPR003598">
    <property type="entry name" value="Ig_sub2"/>
</dbReference>
<feature type="region of interest" description="Disordered" evidence="27">
    <location>
        <begin position="861"/>
        <end position="934"/>
    </location>
</feature>
<evidence type="ECO:0000256" key="7">
    <source>
        <dbReference type="ARBA" id="ARBA00022692"/>
    </source>
</evidence>
<dbReference type="GO" id="GO:0048407">
    <property type="term" value="F:platelet-derived growth factor binding"/>
    <property type="evidence" value="ECO:0007669"/>
    <property type="project" value="TreeGrafter"/>
</dbReference>
<evidence type="ECO:0000256" key="15">
    <source>
        <dbReference type="ARBA" id="ARBA00023137"/>
    </source>
</evidence>
<keyword evidence="5" id="KW-0597">Phosphoprotein</keyword>
<keyword evidence="11 22" id="KW-0067">ATP-binding</keyword>
<dbReference type="OMA" id="ICIATIN"/>
<dbReference type="EC" id="2.7.10.1" evidence="2"/>
<evidence type="ECO:0000256" key="8">
    <source>
        <dbReference type="ARBA" id="ARBA00022737"/>
    </source>
</evidence>
<feature type="binding site" evidence="22">
    <location>
        <position position="687"/>
    </location>
    <ligand>
        <name>ATP</name>
        <dbReference type="ChEBI" id="CHEBI:30616"/>
    </ligand>
</feature>
<dbReference type="SMART" id="SM00219">
    <property type="entry name" value="TyrKc"/>
    <property type="match status" value="1"/>
</dbReference>
<dbReference type="FunFam" id="1.10.510.10:FF:000140">
    <property type="entry name" value="Platelet-derived growth factor receptor beta"/>
    <property type="match status" value="1"/>
</dbReference>
<comment type="subcellular location">
    <subcellularLocation>
        <location evidence="1">Cell membrane</location>
        <topology evidence="1">Single-pass type I membrane protein</topology>
    </subcellularLocation>
    <subcellularLocation>
        <location evidence="26">Membrane</location>
        <topology evidence="26">Single-pass type I membrane protein</topology>
    </subcellularLocation>
</comment>
<evidence type="ECO:0000256" key="13">
    <source>
        <dbReference type="ARBA" id="ARBA00022989"/>
    </source>
</evidence>
<reference evidence="31" key="1">
    <citation type="submission" date="2025-08" db="UniProtKB">
        <authorList>
            <consortium name="Ensembl"/>
        </authorList>
    </citation>
    <scope>IDENTIFICATION</scope>
</reference>
<dbReference type="PROSITE" id="PS00107">
    <property type="entry name" value="PROTEIN_KINASE_ATP"/>
    <property type="match status" value="1"/>
</dbReference>
<evidence type="ECO:0000256" key="16">
    <source>
        <dbReference type="ARBA" id="ARBA00023157"/>
    </source>
</evidence>
<evidence type="ECO:0000256" key="5">
    <source>
        <dbReference type="ARBA" id="ARBA00022553"/>
    </source>
</evidence>
<feature type="site" description="Important for interaction with phosphotyrosine-binding proteins" evidence="24">
    <location>
        <position position="827"/>
    </location>
</feature>
<dbReference type="PIRSF" id="PIRSF000615">
    <property type="entry name" value="TyrPK_CSF1-R"/>
    <property type="match status" value="1"/>
</dbReference>
<evidence type="ECO:0000256" key="24">
    <source>
        <dbReference type="PIRSR" id="PIRSR000615-4"/>
    </source>
</evidence>
<dbReference type="InterPro" id="IPR050122">
    <property type="entry name" value="RTK"/>
</dbReference>
<evidence type="ECO:0000256" key="17">
    <source>
        <dbReference type="ARBA" id="ARBA00023170"/>
    </source>
</evidence>
<keyword evidence="23" id="KW-0460">Magnesium</keyword>
<keyword evidence="14 28" id="KW-0472">Membrane</keyword>
<dbReference type="InterPro" id="IPR017441">
    <property type="entry name" value="Protein_kinase_ATP_BS"/>
</dbReference>
<dbReference type="GO" id="GO:0005018">
    <property type="term" value="F:platelet-derived growth factor alpha-receptor activity"/>
    <property type="evidence" value="ECO:0007669"/>
    <property type="project" value="TreeGrafter"/>
</dbReference>
<keyword evidence="16" id="KW-1015">Disulfide bond</keyword>
<keyword evidence="7 26" id="KW-0812">Transmembrane</keyword>
<feature type="domain" description="Protein kinase" evidence="29">
    <location>
        <begin position="462"/>
        <end position="818"/>
    </location>
</feature>
<keyword evidence="10" id="KW-0418">Kinase</keyword>
<evidence type="ECO:0000313" key="32">
    <source>
        <dbReference type="Proteomes" id="UP000694388"/>
    </source>
</evidence>
<keyword evidence="8" id="KW-0677">Repeat</keyword>
<evidence type="ECO:0000256" key="27">
    <source>
        <dbReference type="SAM" id="MobiDB-lite"/>
    </source>
</evidence>
<dbReference type="GeneTree" id="ENSGT00940000156021"/>
<proteinExistence type="inferred from homology"/>
<evidence type="ECO:0000256" key="6">
    <source>
        <dbReference type="ARBA" id="ARBA00022679"/>
    </source>
</evidence>
<evidence type="ECO:0000256" key="14">
    <source>
        <dbReference type="ARBA" id="ARBA00023136"/>
    </source>
</evidence>
<dbReference type="Ensembl" id="ENSEBUT00000021419.1">
    <property type="protein sequence ID" value="ENSEBUP00000020843.1"/>
    <property type="gene ID" value="ENSEBUG00000012880.1"/>
</dbReference>
<feature type="binding site" evidence="22">
    <location>
        <begin position="469"/>
        <end position="476"/>
    </location>
    <ligand>
        <name>ATP</name>
        <dbReference type="ChEBI" id="CHEBI:30616"/>
    </ligand>
</feature>
<evidence type="ECO:0000256" key="23">
    <source>
        <dbReference type="PIRSR" id="PIRSR000615-3"/>
    </source>
</evidence>
<dbReference type="PROSITE" id="PS50011">
    <property type="entry name" value="PROTEIN_KINASE_DOM"/>
    <property type="match status" value="1"/>
</dbReference>
<dbReference type="GO" id="GO:0046872">
    <property type="term" value="F:metal ion binding"/>
    <property type="evidence" value="ECO:0007669"/>
    <property type="project" value="UniProtKB-KW"/>
</dbReference>
<dbReference type="InterPro" id="IPR013151">
    <property type="entry name" value="Immunoglobulin_dom"/>
</dbReference>
<dbReference type="Gene3D" id="3.30.200.20">
    <property type="entry name" value="Phosphorylase Kinase, domain 1"/>
    <property type="match status" value="1"/>
</dbReference>
<keyword evidence="15" id="KW-0829">Tyrosine-protein kinase</keyword>
<evidence type="ECO:0000256" key="1">
    <source>
        <dbReference type="ARBA" id="ARBA00004251"/>
    </source>
</evidence>
<evidence type="ECO:0000256" key="25">
    <source>
        <dbReference type="PROSITE-ProRule" id="PRU10141"/>
    </source>
</evidence>
<evidence type="ECO:0000256" key="22">
    <source>
        <dbReference type="PIRSR" id="PIRSR000615-2"/>
    </source>
</evidence>
<evidence type="ECO:0000256" key="3">
    <source>
        <dbReference type="ARBA" id="ARBA00022473"/>
    </source>
</evidence>
<keyword evidence="4" id="KW-1003">Cell membrane</keyword>
<keyword evidence="6" id="KW-0808">Transferase</keyword>
<feature type="domain" description="Ig-like" evidence="30">
    <location>
        <begin position="55"/>
        <end position="155"/>
    </location>
</feature>
<dbReference type="InterPro" id="IPR008266">
    <property type="entry name" value="Tyr_kinase_AS"/>
</dbReference>
<dbReference type="SUPFAM" id="SSF56112">
    <property type="entry name" value="Protein kinase-like (PK-like)"/>
    <property type="match status" value="1"/>
</dbReference>
<dbReference type="InterPro" id="IPR001824">
    <property type="entry name" value="Tyr_kinase_rcpt_3_CS"/>
</dbReference>
<keyword evidence="23" id="KW-0479">Metal-binding</keyword>
<dbReference type="InterPro" id="IPR011009">
    <property type="entry name" value="Kinase-like_dom_sf"/>
</dbReference>
<dbReference type="SMART" id="SM00409">
    <property type="entry name" value="IG"/>
    <property type="match status" value="2"/>
</dbReference>
<dbReference type="GO" id="GO:0005524">
    <property type="term" value="F:ATP binding"/>
    <property type="evidence" value="ECO:0007669"/>
    <property type="project" value="UniProtKB-UniRule"/>
</dbReference>
<protein>
    <recommendedName>
        <fullName evidence="2">receptor protein-tyrosine kinase</fullName>
        <ecNumber evidence="2">2.7.10.1</ecNumber>
    </recommendedName>
</protein>
<keyword evidence="17 26" id="KW-0675">Receptor</keyword>
<evidence type="ECO:0000256" key="26">
    <source>
        <dbReference type="RuleBase" id="RU000311"/>
    </source>
</evidence>
<dbReference type="Pfam" id="PF07679">
    <property type="entry name" value="I-set"/>
    <property type="match status" value="1"/>
</dbReference>
<dbReference type="AlphaFoldDB" id="A0A8C4QX25"/>
<keyword evidence="18" id="KW-0325">Glycoprotein</keyword>
<feature type="binding site" evidence="23">
    <location>
        <position position="701"/>
    </location>
    <ligand>
        <name>Mg(2+)</name>
        <dbReference type="ChEBI" id="CHEBI:18420"/>
    </ligand>
</feature>
<dbReference type="InterPro" id="IPR013783">
    <property type="entry name" value="Ig-like_fold"/>
</dbReference>
<dbReference type="GO" id="GO:0048701">
    <property type="term" value="P:embryonic cranial skeleton morphogenesis"/>
    <property type="evidence" value="ECO:0007669"/>
    <property type="project" value="TreeGrafter"/>
</dbReference>
<evidence type="ECO:0000259" key="29">
    <source>
        <dbReference type="PROSITE" id="PS50011"/>
    </source>
</evidence>
<feature type="binding site" evidence="23">
    <location>
        <position position="441"/>
    </location>
    <ligand>
        <name>Mg(2+)</name>
        <dbReference type="ChEBI" id="CHEBI:18420"/>
    </ligand>
</feature>
<dbReference type="Gene3D" id="2.60.40.10">
    <property type="entry name" value="Immunoglobulins"/>
    <property type="match status" value="3"/>
</dbReference>
<evidence type="ECO:0000256" key="18">
    <source>
        <dbReference type="ARBA" id="ARBA00023180"/>
    </source>
</evidence>
<dbReference type="InterPro" id="IPR007110">
    <property type="entry name" value="Ig-like_dom"/>
</dbReference>
<evidence type="ECO:0000256" key="28">
    <source>
        <dbReference type="SAM" id="Phobius"/>
    </source>
</evidence>
<comment type="catalytic activity">
    <reaction evidence="20">
        <text>L-tyrosyl-[protein] + ATP = O-phospho-L-tyrosyl-[protein] + ADP + H(+)</text>
        <dbReference type="Rhea" id="RHEA:10596"/>
        <dbReference type="Rhea" id="RHEA-COMP:10136"/>
        <dbReference type="Rhea" id="RHEA-COMP:20101"/>
        <dbReference type="ChEBI" id="CHEBI:15378"/>
        <dbReference type="ChEBI" id="CHEBI:30616"/>
        <dbReference type="ChEBI" id="CHEBI:46858"/>
        <dbReference type="ChEBI" id="CHEBI:61978"/>
        <dbReference type="ChEBI" id="CHEBI:456216"/>
        <dbReference type="EC" id="2.7.10.1"/>
    </reaction>
</comment>
<feature type="active site" description="Proton acceptor" evidence="21">
    <location>
        <position position="683"/>
    </location>
</feature>
<feature type="binding site" evidence="22 25">
    <location>
        <position position="496"/>
    </location>
    <ligand>
        <name>ATP</name>
        <dbReference type="ChEBI" id="CHEBI:30616"/>
    </ligand>
</feature>
<feature type="binding site" evidence="22">
    <location>
        <begin position="544"/>
        <end position="550"/>
    </location>
    <ligand>
        <name>ATP</name>
        <dbReference type="ChEBI" id="CHEBI:30616"/>
    </ligand>
</feature>
<keyword evidence="13 28" id="KW-1133">Transmembrane helix</keyword>
<evidence type="ECO:0000256" key="2">
    <source>
        <dbReference type="ARBA" id="ARBA00011902"/>
    </source>
</evidence>
<dbReference type="GO" id="GO:0043235">
    <property type="term" value="C:receptor complex"/>
    <property type="evidence" value="ECO:0007669"/>
    <property type="project" value="TreeGrafter"/>
</dbReference>
<dbReference type="InterPro" id="IPR000719">
    <property type="entry name" value="Prot_kinase_dom"/>
</dbReference>
<dbReference type="PANTHER" id="PTHR24416">
    <property type="entry name" value="TYROSINE-PROTEIN KINASE RECEPTOR"/>
    <property type="match status" value="1"/>
</dbReference>
<evidence type="ECO:0000256" key="19">
    <source>
        <dbReference type="ARBA" id="ARBA00023319"/>
    </source>
</evidence>
<evidence type="ECO:0000313" key="31">
    <source>
        <dbReference type="Ensembl" id="ENSEBUP00000020843.1"/>
    </source>
</evidence>
<dbReference type="FunFam" id="3.30.200.20:FF:000025">
    <property type="entry name" value="Platelet-derived growth factor receptor alpha"/>
    <property type="match status" value="1"/>
</dbReference>
<evidence type="ECO:0000256" key="4">
    <source>
        <dbReference type="ARBA" id="ARBA00022475"/>
    </source>
</evidence>
<keyword evidence="3" id="KW-0217">Developmental protein</keyword>
<dbReference type="PROSITE" id="PS00240">
    <property type="entry name" value="RECEPTOR_TYR_KIN_III"/>
    <property type="match status" value="1"/>
</dbReference>
<name>A0A8C4QX25_EPTBU</name>
<dbReference type="PROSITE" id="PS50835">
    <property type="entry name" value="IG_LIKE"/>
    <property type="match status" value="3"/>
</dbReference>
<dbReference type="Pfam" id="PF25305">
    <property type="entry name" value="Ig_PDGFR_d4"/>
    <property type="match status" value="1"/>
</dbReference>
<feature type="transmembrane region" description="Helical" evidence="28">
    <location>
        <begin position="396"/>
        <end position="418"/>
    </location>
</feature>
<keyword evidence="12" id="KW-0832">Ubl conjugation</keyword>
<dbReference type="InterPro" id="IPR003599">
    <property type="entry name" value="Ig_sub"/>
</dbReference>
<evidence type="ECO:0000256" key="20">
    <source>
        <dbReference type="ARBA" id="ARBA00051243"/>
    </source>
</evidence>
<feature type="compositionally biased region" description="Basic and acidic residues" evidence="27">
    <location>
        <begin position="894"/>
        <end position="905"/>
    </location>
</feature>
<organism evidence="31 32">
    <name type="scientific">Eptatretus burgeri</name>
    <name type="common">Inshore hagfish</name>
    <dbReference type="NCBI Taxonomy" id="7764"/>
    <lineage>
        <taxon>Eukaryota</taxon>
        <taxon>Metazoa</taxon>
        <taxon>Chordata</taxon>
        <taxon>Craniata</taxon>
        <taxon>Vertebrata</taxon>
        <taxon>Cyclostomata</taxon>
        <taxon>Myxini</taxon>
        <taxon>Myxiniformes</taxon>
        <taxon>Myxinidae</taxon>
        <taxon>Eptatretinae</taxon>
        <taxon>Eptatretus</taxon>
    </lineage>
</organism>
<dbReference type="InterPro" id="IPR013098">
    <property type="entry name" value="Ig_I-set"/>
</dbReference>
<evidence type="ECO:0000259" key="30">
    <source>
        <dbReference type="PROSITE" id="PS50835"/>
    </source>
</evidence>
<evidence type="ECO:0000256" key="10">
    <source>
        <dbReference type="ARBA" id="ARBA00022777"/>
    </source>
</evidence>
<feature type="domain" description="Ig-like" evidence="30">
    <location>
        <begin position="263"/>
        <end position="379"/>
    </location>
</feature>
<dbReference type="Gene3D" id="1.10.510.10">
    <property type="entry name" value="Transferase(Phosphotransferase) domain 1"/>
    <property type="match status" value="1"/>
</dbReference>
<dbReference type="Proteomes" id="UP000694388">
    <property type="component" value="Unplaced"/>
</dbReference>
<keyword evidence="9 22" id="KW-0547">Nucleotide-binding</keyword>
<evidence type="ECO:0000256" key="21">
    <source>
        <dbReference type="PIRSR" id="PIRSR000615-1"/>
    </source>
</evidence>
<dbReference type="SUPFAM" id="SSF48726">
    <property type="entry name" value="Immunoglobulin"/>
    <property type="match status" value="2"/>
</dbReference>
<evidence type="ECO:0000256" key="12">
    <source>
        <dbReference type="ARBA" id="ARBA00022843"/>
    </source>
</evidence>
<dbReference type="SMART" id="SM00408">
    <property type="entry name" value="IGc2"/>
    <property type="match status" value="2"/>
</dbReference>
<dbReference type="Pfam" id="PF07714">
    <property type="entry name" value="PK_Tyr_Ser-Thr"/>
    <property type="match status" value="1"/>
</dbReference>
<dbReference type="PANTHER" id="PTHR24416:SF52">
    <property type="entry name" value="PLATELET-DERIVED GROWTH FACTOR RECEPTOR ALPHA"/>
    <property type="match status" value="1"/>
</dbReference>